<dbReference type="RefSeq" id="WP_267566106.1">
    <property type="nucleotide sequence ID" value="NZ_JAPNTZ010000010.1"/>
</dbReference>
<evidence type="ECO:0000313" key="4">
    <source>
        <dbReference type="Proteomes" id="UP001151002"/>
    </source>
</evidence>
<feature type="signal peptide" evidence="2">
    <location>
        <begin position="1"/>
        <end position="22"/>
    </location>
</feature>
<gene>
    <name evidence="3" type="ORF">OWR29_27195</name>
</gene>
<dbReference type="EMBL" id="JAPNTZ010000010">
    <property type="protein sequence ID" value="MCY1141700.1"/>
    <property type="molecule type" value="Genomic_DNA"/>
</dbReference>
<comment type="caution">
    <text evidence="3">The sequence shown here is derived from an EMBL/GenBank/DDBJ whole genome shotgun (WGS) entry which is preliminary data.</text>
</comment>
<evidence type="ECO:0000256" key="2">
    <source>
        <dbReference type="SAM" id="SignalP"/>
    </source>
</evidence>
<accession>A0ABT4B760</accession>
<feature type="region of interest" description="Disordered" evidence="1">
    <location>
        <begin position="25"/>
        <end position="72"/>
    </location>
</feature>
<organism evidence="3 4">
    <name type="scientific">Paractinoplanes pyxinae</name>
    <dbReference type="NCBI Taxonomy" id="2997416"/>
    <lineage>
        <taxon>Bacteria</taxon>
        <taxon>Bacillati</taxon>
        <taxon>Actinomycetota</taxon>
        <taxon>Actinomycetes</taxon>
        <taxon>Micromonosporales</taxon>
        <taxon>Micromonosporaceae</taxon>
        <taxon>Paractinoplanes</taxon>
    </lineage>
</organism>
<dbReference type="PROSITE" id="PS51257">
    <property type="entry name" value="PROKAR_LIPOPROTEIN"/>
    <property type="match status" value="1"/>
</dbReference>
<name>A0ABT4B760_9ACTN</name>
<keyword evidence="4" id="KW-1185">Reference proteome</keyword>
<sequence>MLTRIVPALLLLVLAAGCANNASDTGAAAPAGTPSPSASDVVDLPLPSAKTTGPTGEPSAGRPAAGGQTITGTVTAGVEPNCLLLADGTGNHLLIFDDPAMRADAAVGSKVKIVGNSQPNMMSTCQQGVPFIVVSVEKG</sequence>
<dbReference type="Proteomes" id="UP001151002">
    <property type="component" value="Unassembled WGS sequence"/>
</dbReference>
<evidence type="ECO:0000313" key="3">
    <source>
        <dbReference type="EMBL" id="MCY1141700.1"/>
    </source>
</evidence>
<keyword evidence="2" id="KW-0732">Signal</keyword>
<evidence type="ECO:0000256" key="1">
    <source>
        <dbReference type="SAM" id="MobiDB-lite"/>
    </source>
</evidence>
<feature type="compositionally biased region" description="Low complexity" evidence="1">
    <location>
        <begin position="25"/>
        <end position="40"/>
    </location>
</feature>
<reference evidence="3" key="1">
    <citation type="submission" date="2022-11" db="EMBL/GenBank/DDBJ databases">
        <authorList>
            <person name="Somphong A."/>
            <person name="Phongsopitanun W."/>
        </authorList>
    </citation>
    <scope>NUCLEOTIDE SEQUENCE</scope>
    <source>
        <strain evidence="3">Pm04-4</strain>
    </source>
</reference>
<proteinExistence type="predicted"/>
<feature type="chain" id="PRO_5045917327" evidence="2">
    <location>
        <begin position="23"/>
        <end position="139"/>
    </location>
</feature>
<protein>
    <submittedName>
        <fullName evidence="3">Uncharacterized protein</fullName>
    </submittedName>
</protein>